<reference evidence="3" key="1">
    <citation type="journal article" date="2012" name="Nature">
        <title>A physical, genetic and functional sequence assembly of the barley genome.</title>
        <authorList>
            <consortium name="The International Barley Genome Sequencing Consortium"/>
            <person name="Mayer K.F."/>
            <person name="Waugh R."/>
            <person name="Brown J.W."/>
            <person name="Schulman A."/>
            <person name="Langridge P."/>
            <person name="Platzer M."/>
            <person name="Fincher G.B."/>
            <person name="Muehlbauer G.J."/>
            <person name="Sato K."/>
            <person name="Close T.J."/>
            <person name="Wise R.P."/>
            <person name="Stein N."/>
        </authorList>
    </citation>
    <scope>NUCLEOTIDE SEQUENCE [LARGE SCALE GENOMIC DNA]</scope>
    <source>
        <strain evidence="3">cv. Morex</strain>
    </source>
</reference>
<feature type="compositionally biased region" description="Low complexity" evidence="1">
    <location>
        <begin position="62"/>
        <end position="74"/>
    </location>
</feature>
<feature type="region of interest" description="Disordered" evidence="1">
    <location>
        <begin position="12"/>
        <end position="80"/>
    </location>
</feature>
<dbReference type="EnsemblPlants" id="HORVU.MOREX.r3.7HG0724360.1">
    <property type="protein sequence ID" value="HORVU.MOREX.r3.7HG0724360.1.CDS1"/>
    <property type="gene ID" value="HORVU.MOREX.r3.7HG0724360"/>
</dbReference>
<dbReference type="Gramene" id="HORVU.MOREX.r3.7HG0724360.1">
    <property type="protein sequence ID" value="HORVU.MOREX.r3.7HG0724360.1.CDS1"/>
    <property type="gene ID" value="HORVU.MOREX.r3.7HG0724360"/>
</dbReference>
<keyword evidence="3" id="KW-1185">Reference proteome</keyword>
<evidence type="ECO:0000313" key="2">
    <source>
        <dbReference type="EnsemblPlants" id="HORVU.MOREX.r3.7HG0724360.1.CDS1"/>
    </source>
</evidence>
<evidence type="ECO:0000313" key="3">
    <source>
        <dbReference type="Proteomes" id="UP000011116"/>
    </source>
</evidence>
<feature type="compositionally biased region" description="Basic and acidic residues" evidence="1">
    <location>
        <begin position="20"/>
        <end position="32"/>
    </location>
</feature>
<dbReference type="AlphaFoldDB" id="A0A8I6Z564"/>
<organism evidence="2 3">
    <name type="scientific">Hordeum vulgare subsp. vulgare</name>
    <name type="common">Domesticated barley</name>
    <dbReference type="NCBI Taxonomy" id="112509"/>
    <lineage>
        <taxon>Eukaryota</taxon>
        <taxon>Viridiplantae</taxon>
        <taxon>Streptophyta</taxon>
        <taxon>Embryophyta</taxon>
        <taxon>Tracheophyta</taxon>
        <taxon>Spermatophyta</taxon>
        <taxon>Magnoliopsida</taxon>
        <taxon>Liliopsida</taxon>
        <taxon>Poales</taxon>
        <taxon>Poaceae</taxon>
        <taxon>BOP clade</taxon>
        <taxon>Pooideae</taxon>
        <taxon>Triticodae</taxon>
        <taxon>Triticeae</taxon>
        <taxon>Hordeinae</taxon>
        <taxon>Hordeum</taxon>
    </lineage>
</organism>
<proteinExistence type="predicted"/>
<dbReference type="Proteomes" id="UP000011116">
    <property type="component" value="Chromosome 7H"/>
</dbReference>
<name>A0A8I6Z564_HORVV</name>
<reference evidence="2" key="2">
    <citation type="submission" date="2020-10" db="EMBL/GenBank/DDBJ databases">
        <authorList>
            <person name="Scholz U."/>
            <person name="Mascher M."/>
            <person name="Fiebig A."/>
        </authorList>
    </citation>
    <scope>NUCLEOTIDE SEQUENCE [LARGE SCALE GENOMIC DNA]</scope>
    <source>
        <strain evidence="2">cv. Morex</strain>
    </source>
</reference>
<reference evidence="2" key="3">
    <citation type="submission" date="2022-01" db="UniProtKB">
        <authorList>
            <consortium name="EnsemblPlants"/>
        </authorList>
    </citation>
    <scope>IDENTIFICATION</scope>
    <source>
        <strain evidence="2">subsp. vulgare</strain>
    </source>
</reference>
<sequence length="80" mass="8164">MSFLLAVTDKDSGLGLDLGSRGDDGDGGRKSSPDSIVMDEGAPSSKSARDCGHVAAETQITQSSSQRNRASCSSGLGFQV</sequence>
<evidence type="ECO:0000256" key="1">
    <source>
        <dbReference type="SAM" id="MobiDB-lite"/>
    </source>
</evidence>
<dbReference type="Gramene" id="HORVU.MOREX.r2.7HG0600710.1">
    <property type="protein sequence ID" value="HORVU.MOREX.r2.7HG0600710.1.CDS.1"/>
    <property type="gene ID" value="HORVU.MOREX.r2.7HG0600710"/>
</dbReference>
<accession>A0A8I6Z564</accession>
<protein>
    <submittedName>
        <fullName evidence="2">Uncharacterized protein</fullName>
    </submittedName>
</protein>